<dbReference type="Pfam" id="PF03107">
    <property type="entry name" value="C1_2"/>
    <property type="match status" value="1"/>
</dbReference>
<keyword evidence="9" id="KW-1185">Reference proteome</keyword>
<dbReference type="GeneID" id="116211353"/>
<dbReference type="SUPFAM" id="SSF52833">
    <property type="entry name" value="Thioredoxin-like"/>
    <property type="match status" value="3"/>
</dbReference>
<evidence type="ECO:0000256" key="7">
    <source>
        <dbReference type="ARBA" id="ARBA00047804"/>
    </source>
</evidence>
<evidence type="ECO:0000256" key="5">
    <source>
        <dbReference type="ARBA" id="ARBA00025782"/>
    </source>
</evidence>
<proteinExistence type="inferred from homology"/>
<reference evidence="8 9" key="1">
    <citation type="submission" date="2017-11" db="EMBL/GenBank/DDBJ databases">
        <title>De-novo sequencing of pomegranate (Punica granatum L.) genome.</title>
        <authorList>
            <person name="Akparov Z."/>
            <person name="Amiraslanov A."/>
            <person name="Hajiyeva S."/>
            <person name="Abbasov M."/>
            <person name="Kaur K."/>
            <person name="Hamwieh A."/>
            <person name="Solovyev V."/>
            <person name="Salamov A."/>
            <person name="Braich B."/>
            <person name="Kosarev P."/>
            <person name="Mahmoud A."/>
            <person name="Hajiyev E."/>
            <person name="Babayeva S."/>
            <person name="Izzatullayeva V."/>
            <person name="Mammadov A."/>
            <person name="Mammadov A."/>
            <person name="Sharifova S."/>
            <person name="Ojaghi J."/>
            <person name="Eynullazada K."/>
            <person name="Bayramov B."/>
            <person name="Abdulazimova A."/>
            <person name="Shahmuradov I."/>
        </authorList>
    </citation>
    <scope>NUCLEOTIDE SEQUENCE [LARGE SCALE GENOMIC DNA]</scope>
    <source>
        <strain evidence="9">cv. AG2017</strain>
        <tissue evidence="8">Leaf</tissue>
    </source>
</reference>
<dbReference type="CDD" id="cd03009">
    <property type="entry name" value="TryX_like_TryX_NRX"/>
    <property type="match status" value="2"/>
</dbReference>
<evidence type="ECO:0000256" key="6">
    <source>
        <dbReference type="ARBA" id="ARBA00047388"/>
    </source>
</evidence>
<dbReference type="InterPro" id="IPR046349">
    <property type="entry name" value="C1-like_sf"/>
</dbReference>
<evidence type="ECO:0000313" key="8">
    <source>
        <dbReference type="EMBL" id="PKI62762.1"/>
    </source>
</evidence>
<evidence type="ECO:0000256" key="1">
    <source>
        <dbReference type="ARBA" id="ARBA00012612"/>
    </source>
</evidence>
<dbReference type="Gene3D" id="3.40.30.10">
    <property type="entry name" value="Glutaredoxin"/>
    <property type="match status" value="3"/>
</dbReference>
<comment type="similarity">
    <text evidence="5">Belongs to the nucleoredoxin family.</text>
</comment>
<comment type="catalytic activity">
    <reaction evidence="7">
        <text>[protein]-dithiol + NADP(+) = [protein]-disulfide + NADPH + H(+)</text>
        <dbReference type="Rhea" id="RHEA:18753"/>
        <dbReference type="Rhea" id="RHEA-COMP:10593"/>
        <dbReference type="Rhea" id="RHEA-COMP:10594"/>
        <dbReference type="ChEBI" id="CHEBI:15378"/>
        <dbReference type="ChEBI" id="CHEBI:29950"/>
        <dbReference type="ChEBI" id="CHEBI:50058"/>
        <dbReference type="ChEBI" id="CHEBI:57783"/>
        <dbReference type="ChEBI" id="CHEBI:58349"/>
        <dbReference type="EC" id="1.8.1.8"/>
    </reaction>
</comment>
<keyword evidence="2" id="KW-0677">Repeat</keyword>
<dbReference type="SUPFAM" id="SSF57889">
    <property type="entry name" value="Cysteine-rich domain"/>
    <property type="match status" value="1"/>
</dbReference>
<dbReference type="PANTHER" id="PTHR13871:SF96">
    <property type="entry name" value="THIOREDOXIN DOMAIN-CONTAINING PROTEIN"/>
    <property type="match status" value="1"/>
</dbReference>
<dbReference type="PANTHER" id="PTHR13871">
    <property type="entry name" value="THIOREDOXIN"/>
    <property type="match status" value="1"/>
</dbReference>
<dbReference type="InterPro" id="IPR036249">
    <property type="entry name" value="Thioredoxin-like_sf"/>
</dbReference>
<dbReference type="EMBL" id="PGOL01000932">
    <property type="protein sequence ID" value="PKI62762.1"/>
    <property type="molecule type" value="Genomic_DNA"/>
</dbReference>
<keyword evidence="3" id="KW-0560">Oxidoreductase</keyword>
<evidence type="ECO:0000256" key="2">
    <source>
        <dbReference type="ARBA" id="ARBA00022737"/>
    </source>
</evidence>
<dbReference type="AlphaFoldDB" id="A0A2I0K2K1"/>
<dbReference type="PROSITE" id="PS51352">
    <property type="entry name" value="THIOREDOXIN_2"/>
    <property type="match status" value="2"/>
</dbReference>
<dbReference type="InterPro" id="IPR013766">
    <property type="entry name" value="Thioredoxin_domain"/>
</dbReference>
<evidence type="ECO:0000256" key="4">
    <source>
        <dbReference type="ARBA" id="ARBA00023027"/>
    </source>
</evidence>
<dbReference type="EC" id="1.8.1.8" evidence="1"/>
<evidence type="ECO:0000313" key="9">
    <source>
        <dbReference type="Proteomes" id="UP000233551"/>
    </source>
</evidence>
<protein>
    <recommendedName>
        <fullName evidence="1">protein-disulfide reductase</fullName>
        <ecNumber evidence="1">1.8.1.8</ecNumber>
    </recommendedName>
</protein>
<evidence type="ECO:0000256" key="3">
    <source>
        <dbReference type="ARBA" id="ARBA00023002"/>
    </source>
</evidence>
<comment type="catalytic activity">
    <reaction evidence="6">
        <text>[protein]-dithiol + NAD(+) = [protein]-disulfide + NADH + H(+)</text>
        <dbReference type="Rhea" id="RHEA:18749"/>
        <dbReference type="Rhea" id="RHEA-COMP:10593"/>
        <dbReference type="Rhea" id="RHEA-COMP:10594"/>
        <dbReference type="ChEBI" id="CHEBI:15378"/>
        <dbReference type="ChEBI" id="CHEBI:29950"/>
        <dbReference type="ChEBI" id="CHEBI:50058"/>
        <dbReference type="ChEBI" id="CHEBI:57540"/>
        <dbReference type="ChEBI" id="CHEBI:57945"/>
        <dbReference type="EC" id="1.8.1.8"/>
    </reaction>
</comment>
<accession>A0A2I0K2K1</accession>
<dbReference type="InterPro" id="IPR012336">
    <property type="entry name" value="Thioredoxin-like_fold"/>
</dbReference>
<comment type="caution">
    <text evidence="8">The sequence shown here is derived from an EMBL/GenBank/DDBJ whole genome shotgun (WGS) entry which is preliminary data.</text>
</comment>
<dbReference type="InterPro" id="IPR017937">
    <property type="entry name" value="Thioredoxin_CS"/>
</dbReference>
<keyword evidence="4" id="KW-0520">NAD</keyword>
<dbReference type="InterPro" id="IPR004146">
    <property type="entry name" value="DC1"/>
</dbReference>
<dbReference type="InterPro" id="IPR052259">
    <property type="entry name" value="Nucleoredoxin-like"/>
</dbReference>
<gene>
    <name evidence="8" type="ORF">CRG98_016861</name>
</gene>
<sequence>MAEVNSAATANGVVHDIVSLLSSPDRDFLVLNNGDQVKIDALKGKKVGLYFSASWCGPCHRFTPVLAEVYKELRAKGDFEVVFVSADEDDESFNEYFSEMPWLAIPFSDSGKRDGLDALFEVRGIPHLVIIDEIGRVTSDSGVEFVREYGVEAYPFTSERMKELKDKEEDARKNQTLKSILVHSSRDFVLSSDGNKVPVSDLEGKMVGICFSVSSYKACINFNSKLLEVYEKLKATGESFEVVLVPLDNDEESFSESFKSLPWLSLPVKDKTCEKLVRYFDLDTLPTLVIIGSDGKTLHPNVAEAIVEHGTLAYPFTPEKFAELAEIEKAREEAQTLESLLVTGDLDYVIGKEGAKVPVAGLVGKNILLYFSAHWCPPCRAFLPKLIEAYSEIKSKDDAFEVIFISSDHDQASFDAFFSGMPWLALPFGDPRKSSLSRTFKVQGIPMVVALGPTGRTVTKDARGLIMNYGADAYPFTEEHVKKLVAKSEEMVKGWPEKLKHGSHEHELALSRRMSYTCDVCEEGGQTWSYLCEECDFDLHPKCAFKEEKEGTKEEEANPKEEEKPEGLVCDGDVCYRA</sequence>
<dbReference type="GO" id="GO:0004791">
    <property type="term" value="F:thioredoxin-disulfide reductase (NADPH) activity"/>
    <property type="evidence" value="ECO:0007669"/>
    <property type="project" value="InterPro"/>
</dbReference>
<dbReference type="PROSITE" id="PS00194">
    <property type="entry name" value="THIOREDOXIN_1"/>
    <property type="match status" value="1"/>
</dbReference>
<dbReference type="OrthoDB" id="409136at2759"/>
<dbReference type="Pfam" id="PF13905">
    <property type="entry name" value="Thioredoxin_8"/>
    <property type="match status" value="3"/>
</dbReference>
<name>A0A2I0K2K1_PUNGR</name>
<dbReference type="Proteomes" id="UP000233551">
    <property type="component" value="Unassembled WGS sequence"/>
</dbReference>
<dbReference type="InterPro" id="IPR045870">
    <property type="entry name" value="TryX_NRX_thioredoxin_dom"/>
</dbReference>
<organism evidence="8 9">
    <name type="scientific">Punica granatum</name>
    <name type="common">Pomegranate</name>
    <dbReference type="NCBI Taxonomy" id="22663"/>
    <lineage>
        <taxon>Eukaryota</taxon>
        <taxon>Viridiplantae</taxon>
        <taxon>Streptophyta</taxon>
        <taxon>Embryophyta</taxon>
        <taxon>Tracheophyta</taxon>
        <taxon>Spermatophyta</taxon>
        <taxon>Magnoliopsida</taxon>
        <taxon>eudicotyledons</taxon>
        <taxon>Gunneridae</taxon>
        <taxon>Pentapetalae</taxon>
        <taxon>rosids</taxon>
        <taxon>malvids</taxon>
        <taxon>Myrtales</taxon>
        <taxon>Lythraceae</taxon>
        <taxon>Punica</taxon>
    </lineage>
</organism>